<dbReference type="AlphaFoldDB" id="A0A7J2U6X9"/>
<proteinExistence type="predicted"/>
<feature type="transmembrane region" description="Helical" evidence="1">
    <location>
        <begin position="184"/>
        <end position="205"/>
    </location>
</feature>
<feature type="transmembrane region" description="Helical" evidence="1">
    <location>
        <begin position="20"/>
        <end position="39"/>
    </location>
</feature>
<name>A0A7J2U6X9_9CREN</name>
<evidence type="ECO:0000256" key="1">
    <source>
        <dbReference type="SAM" id="Phobius"/>
    </source>
</evidence>
<keyword evidence="1" id="KW-1133">Transmembrane helix</keyword>
<organism evidence="2">
    <name type="scientific">Ignisphaera aggregans</name>
    <dbReference type="NCBI Taxonomy" id="334771"/>
    <lineage>
        <taxon>Archaea</taxon>
        <taxon>Thermoproteota</taxon>
        <taxon>Thermoprotei</taxon>
        <taxon>Desulfurococcales</taxon>
        <taxon>Desulfurococcaceae</taxon>
        <taxon>Ignisphaera</taxon>
    </lineage>
</organism>
<keyword evidence="1" id="KW-0472">Membrane</keyword>
<evidence type="ECO:0000313" key="2">
    <source>
        <dbReference type="EMBL" id="HEM67972.1"/>
    </source>
</evidence>
<accession>A0A7J2U6X9</accession>
<gene>
    <name evidence="2" type="ORF">ENO26_10505</name>
</gene>
<keyword evidence="1" id="KW-0812">Transmembrane</keyword>
<protein>
    <recommendedName>
        <fullName evidence="3">Energy-coupling factor transporter transmembrane protein EcfT</fullName>
    </recommendedName>
</protein>
<feature type="transmembrane region" description="Helical" evidence="1">
    <location>
        <begin position="105"/>
        <end position="123"/>
    </location>
</feature>
<sequence length="238" mass="26928">MSFSRNLAELFTPLCSSKCFSLYTRISISMAMMLIPMTIQTLFKGQKIIATIYTFILALTLLSIRSNLKRVLRVLTLILIFIVIGFIVIAISKFLGYPTPTLKELILSSVNLVTLFLSISLFFQWTSLRELRWILTKMGMSRLANLTTATLAFLPLLLNNYIEAYIAILMKFGKRKVYKAVNSLIIHTTMIANDVAQAIYLYGLPQTPRVKVERPKLLEVLLIATIVILAMFLIIVAP</sequence>
<feature type="transmembrane region" description="Helical" evidence="1">
    <location>
        <begin position="71"/>
        <end position="93"/>
    </location>
</feature>
<comment type="caution">
    <text evidence="2">The sequence shown here is derived from an EMBL/GenBank/DDBJ whole genome shotgun (WGS) entry which is preliminary data.</text>
</comment>
<dbReference type="EMBL" id="DSEU01000070">
    <property type="protein sequence ID" value="HEM67972.1"/>
    <property type="molecule type" value="Genomic_DNA"/>
</dbReference>
<feature type="transmembrane region" description="Helical" evidence="1">
    <location>
        <begin position="143"/>
        <end position="162"/>
    </location>
</feature>
<feature type="transmembrane region" description="Helical" evidence="1">
    <location>
        <begin position="45"/>
        <end position="64"/>
    </location>
</feature>
<reference evidence="2" key="1">
    <citation type="journal article" date="2020" name="mSystems">
        <title>Genome- and Community-Level Interaction Insights into Carbon Utilization and Element Cycling Functions of Hydrothermarchaeota in Hydrothermal Sediment.</title>
        <authorList>
            <person name="Zhou Z."/>
            <person name="Liu Y."/>
            <person name="Xu W."/>
            <person name="Pan J."/>
            <person name="Luo Z.H."/>
            <person name="Li M."/>
        </authorList>
    </citation>
    <scope>NUCLEOTIDE SEQUENCE [LARGE SCALE GENOMIC DNA]</scope>
    <source>
        <strain evidence="2">SpSt-125</strain>
    </source>
</reference>
<evidence type="ECO:0008006" key="3">
    <source>
        <dbReference type="Google" id="ProtNLM"/>
    </source>
</evidence>
<feature type="transmembrane region" description="Helical" evidence="1">
    <location>
        <begin position="217"/>
        <end position="237"/>
    </location>
</feature>